<evidence type="ECO:0000313" key="2">
    <source>
        <dbReference type="Proteomes" id="UP000245207"/>
    </source>
</evidence>
<dbReference type="PANTHER" id="PTHR33116">
    <property type="entry name" value="REVERSE TRANSCRIPTASE ZINC-BINDING DOMAIN-CONTAINING PROTEIN-RELATED-RELATED"/>
    <property type="match status" value="1"/>
</dbReference>
<keyword evidence="2" id="KW-1185">Reference proteome</keyword>
<dbReference type="OrthoDB" id="696485at2759"/>
<gene>
    <name evidence="1" type="ORF">CTI12_AA159180</name>
</gene>
<dbReference type="Proteomes" id="UP000245207">
    <property type="component" value="Unassembled WGS sequence"/>
</dbReference>
<dbReference type="PANTHER" id="PTHR33116:SF78">
    <property type="entry name" value="OS12G0587133 PROTEIN"/>
    <property type="match status" value="1"/>
</dbReference>
<dbReference type="EMBL" id="PKPP01001223">
    <property type="protein sequence ID" value="PWA84480.1"/>
    <property type="molecule type" value="Genomic_DNA"/>
</dbReference>
<proteinExistence type="predicted"/>
<protein>
    <recommendedName>
        <fullName evidence="3">RNA-directed DNA polymerase, eukaryota, Reverse transcriptase zinc-binding domain protein</fullName>
    </recommendedName>
</protein>
<dbReference type="AlphaFoldDB" id="A0A2U1PFG5"/>
<organism evidence="1 2">
    <name type="scientific">Artemisia annua</name>
    <name type="common">Sweet wormwood</name>
    <dbReference type="NCBI Taxonomy" id="35608"/>
    <lineage>
        <taxon>Eukaryota</taxon>
        <taxon>Viridiplantae</taxon>
        <taxon>Streptophyta</taxon>
        <taxon>Embryophyta</taxon>
        <taxon>Tracheophyta</taxon>
        <taxon>Spermatophyta</taxon>
        <taxon>Magnoliopsida</taxon>
        <taxon>eudicotyledons</taxon>
        <taxon>Gunneridae</taxon>
        <taxon>Pentapetalae</taxon>
        <taxon>asterids</taxon>
        <taxon>campanulids</taxon>
        <taxon>Asterales</taxon>
        <taxon>Asteraceae</taxon>
        <taxon>Asteroideae</taxon>
        <taxon>Anthemideae</taxon>
        <taxon>Artemisiinae</taxon>
        <taxon>Artemisia</taxon>
    </lineage>
</organism>
<sequence length="138" mass="15764">MRKLKVDKPITIPASLFDKGNELEDSSHLFSTCIVAVDIWNAIFVWLGITPTGTNSIGDLLLWIDNSNLVGKKKKVIEAVCLISCCSIWRFRNDKIFKNESTWKDGIVDSIKKLSFLWICNRSKKLVSSWTNWLMNPT</sequence>
<reference evidence="1 2" key="1">
    <citation type="journal article" date="2018" name="Mol. Plant">
        <title>The genome of Artemisia annua provides insight into the evolution of Asteraceae family and artemisinin biosynthesis.</title>
        <authorList>
            <person name="Shen Q."/>
            <person name="Zhang L."/>
            <person name="Liao Z."/>
            <person name="Wang S."/>
            <person name="Yan T."/>
            <person name="Shi P."/>
            <person name="Liu M."/>
            <person name="Fu X."/>
            <person name="Pan Q."/>
            <person name="Wang Y."/>
            <person name="Lv Z."/>
            <person name="Lu X."/>
            <person name="Zhang F."/>
            <person name="Jiang W."/>
            <person name="Ma Y."/>
            <person name="Chen M."/>
            <person name="Hao X."/>
            <person name="Li L."/>
            <person name="Tang Y."/>
            <person name="Lv G."/>
            <person name="Zhou Y."/>
            <person name="Sun X."/>
            <person name="Brodelius P.E."/>
            <person name="Rose J.K.C."/>
            <person name="Tang K."/>
        </authorList>
    </citation>
    <scope>NUCLEOTIDE SEQUENCE [LARGE SCALE GENOMIC DNA]</scope>
    <source>
        <strain evidence="2">cv. Huhao1</strain>
        <tissue evidence="1">Leaf</tissue>
    </source>
</reference>
<evidence type="ECO:0008006" key="3">
    <source>
        <dbReference type="Google" id="ProtNLM"/>
    </source>
</evidence>
<comment type="caution">
    <text evidence="1">The sequence shown here is derived from an EMBL/GenBank/DDBJ whole genome shotgun (WGS) entry which is preliminary data.</text>
</comment>
<evidence type="ECO:0000313" key="1">
    <source>
        <dbReference type="EMBL" id="PWA84480.1"/>
    </source>
</evidence>
<accession>A0A2U1PFG5</accession>
<name>A0A2U1PFG5_ARTAN</name>